<keyword evidence="3" id="KW-1185">Reference proteome</keyword>
<sequence>MKALIYGIRACRPQSLLKPSIASTPRLRPSSYPRTVSTAQQASPLQCATTMSSSDAQKPSDQTLPLPEPSTESSAAKLDVSSGQGVKLDHLGPMVVNKDGTLSRIANWEHMTEIEKRNTVRILGKRNMLRIEALEKDEEEKGAS</sequence>
<dbReference type="OrthoDB" id="4590138at2759"/>
<gene>
    <name evidence="2" type="ORF">BDV96DRAFT_587820</name>
</gene>
<feature type="compositionally biased region" description="Polar residues" evidence="1">
    <location>
        <begin position="32"/>
        <end position="63"/>
    </location>
</feature>
<dbReference type="EMBL" id="ML977349">
    <property type="protein sequence ID" value="KAF2108131.1"/>
    <property type="molecule type" value="Genomic_DNA"/>
</dbReference>
<evidence type="ECO:0000256" key="1">
    <source>
        <dbReference type="SAM" id="MobiDB-lite"/>
    </source>
</evidence>
<protein>
    <submittedName>
        <fullName evidence="2">Uncharacterized protein</fullName>
    </submittedName>
</protein>
<name>A0A6A5YPS2_9PLEO</name>
<proteinExistence type="predicted"/>
<dbReference type="PANTHER" id="PTHR39474:SF1">
    <property type="entry name" value="FUNGAL SPECIFIC TRANSCRIPTION FACTOR"/>
    <property type="match status" value="1"/>
</dbReference>
<evidence type="ECO:0000313" key="3">
    <source>
        <dbReference type="Proteomes" id="UP000799770"/>
    </source>
</evidence>
<accession>A0A6A5YPS2</accession>
<evidence type="ECO:0000313" key="2">
    <source>
        <dbReference type="EMBL" id="KAF2108131.1"/>
    </source>
</evidence>
<feature type="region of interest" description="Disordered" evidence="1">
    <location>
        <begin position="21"/>
        <end position="88"/>
    </location>
</feature>
<reference evidence="2" key="1">
    <citation type="journal article" date="2020" name="Stud. Mycol.">
        <title>101 Dothideomycetes genomes: a test case for predicting lifestyles and emergence of pathogens.</title>
        <authorList>
            <person name="Haridas S."/>
            <person name="Albert R."/>
            <person name="Binder M."/>
            <person name="Bloem J."/>
            <person name="Labutti K."/>
            <person name="Salamov A."/>
            <person name="Andreopoulos B."/>
            <person name="Baker S."/>
            <person name="Barry K."/>
            <person name="Bills G."/>
            <person name="Bluhm B."/>
            <person name="Cannon C."/>
            <person name="Castanera R."/>
            <person name="Culley D."/>
            <person name="Daum C."/>
            <person name="Ezra D."/>
            <person name="Gonzalez J."/>
            <person name="Henrissat B."/>
            <person name="Kuo A."/>
            <person name="Liang C."/>
            <person name="Lipzen A."/>
            <person name="Lutzoni F."/>
            <person name="Magnuson J."/>
            <person name="Mondo S."/>
            <person name="Nolan M."/>
            <person name="Ohm R."/>
            <person name="Pangilinan J."/>
            <person name="Park H.-J."/>
            <person name="Ramirez L."/>
            <person name="Alfaro M."/>
            <person name="Sun H."/>
            <person name="Tritt A."/>
            <person name="Yoshinaga Y."/>
            <person name="Zwiers L.-H."/>
            <person name="Turgeon B."/>
            <person name="Goodwin S."/>
            <person name="Spatafora J."/>
            <person name="Crous P."/>
            <person name="Grigoriev I."/>
        </authorList>
    </citation>
    <scope>NUCLEOTIDE SEQUENCE</scope>
    <source>
        <strain evidence="2">CBS 627.86</strain>
    </source>
</reference>
<dbReference type="PANTHER" id="PTHR39474">
    <property type="entry name" value="UNNAMED PRODUCT"/>
    <property type="match status" value="1"/>
</dbReference>
<organism evidence="2 3">
    <name type="scientific">Lophiotrema nucula</name>
    <dbReference type="NCBI Taxonomy" id="690887"/>
    <lineage>
        <taxon>Eukaryota</taxon>
        <taxon>Fungi</taxon>
        <taxon>Dikarya</taxon>
        <taxon>Ascomycota</taxon>
        <taxon>Pezizomycotina</taxon>
        <taxon>Dothideomycetes</taxon>
        <taxon>Pleosporomycetidae</taxon>
        <taxon>Pleosporales</taxon>
        <taxon>Lophiotremataceae</taxon>
        <taxon>Lophiotrema</taxon>
    </lineage>
</organism>
<dbReference type="Proteomes" id="UP000799770">
    <property type="component" value="Unassembled WGS sequence"/>
</dbReference>
<dbReference type="AlphaFoldDB" id="A0A6A5YPS2"/>